<comment type="caution">
    <text evidence="1">The sequence shown here is derived from an EMBL/GenBank/DDBJ whole genome shotgun (WGS) entry which is preliminary data.</text>
</comment>
<evidence type="ECO:0000313" key="1">
    <source>
        <dbReference type="EMBL" id="RIN03237.1"/>
    </source>
</evidence>
<name>A0A418IJD3_9STAP</name>
<dbReference type="Pfam" id="PF10656">
    <property type="entry name" value="DUF2483"/>
    <property type="match status" value="1"/>
</dbReference>
<evidence type="ECO:0000313" key="2">
    <source>
        <dbReference type="Proteomes" id="UP000286317"/>
    </source>
</evidence>
<dbReference type="InterPro" id="IPR018918">
    <property type="entry name" value="DUF2483"/>
</dbReference>
<keyword evidence="2" id="KW-1185">Reference proteome</keyword>
<dbReference type="AlphaFoldDB" id="A0A418IJD3"/>
<gene>
    <name evidence="1" type="ORF">BU112_00215</name>
</gene>
<dbReference type="EMBL" id="QXUF01000001">
    <property type="protein sequence ID" value="RIN03237.1"/>
    <property type="molecule type" value="Genomic_DNA"/>
</dbReference>
<reference evidence="1 2" key="1">
    <citation type="journal article" date="2016" name="Front. Microbiol.">
        <title>Comprehensive Phylogenetic Analysis of Bovine Non-aureus Staphylococci Species Based on Whole-Genome Sequencing.</title>
        <authorList>
            <person name="Naushad S."/>
            <person name="Barkema H.W."/>
            <person name="Luby C."/>
            <person name="Condas L.A."/>
            <person name="Nobrega D.B."/>
            <person name="Carson D.A."/>
            <person name="De Buck J."/>
        </authorList>
    </citation>
    <scope>NUCLEOTIDE SEQUENCE [LARGE SCALE GENOMIC DNA]</scope>
    <source>
        <strain evidence="1 2">SNUC 4554</strain>
    </source>
</reference>
<proteinExistence type="predicted"/>
<dbReference type="Proteomes" id="UP000286317">
    <property type="component" value="Unassembled WGS sequence"/>
</dbReference>
<accession>A0A418IJD3</accession>
<organism evidence="1 2">
    <name type="scientific">Staphylococcus shinii</name>
    <dbReference type="NCBI Taxonomy" id="2912228"/>
    <lineage>
        <taxon>Bacteria</taxon>
        <taxon>Bacillati</taxon>
        <taxon>Bacillota</taxon>
        <taxon>Bacilli</taxon>
        <taxon>Bacillales</taxon>
        <taxon>Staphylococcaceae</taxon>
        <taxon>Staphylococcus</taxon>
    </lineage>
</organism>
<sequence>MNKQRKLFRVKGWFAMNKSKTKYTKEYCYIVHKDVDHYVDNRPTDRAPKVEYTDDVETARRFFEEDFEILQIDWSKHDKIICESTHIRIHRSERVELNE</sequence>
<protein>
    <submittedName>
        <fullName evidence="1">DUF2483 domain-containing protein</fullName>
    </submittedName>
</protein>
<dbReference type="OrthoDB" id="2415020at2"/>